<evidence type="ECO:0000313" key="8">
    <source>
        <dbReference type="Proteomes" id="UP000813463"/>
    </source>
</evidence>
<dbReference type="GO" id="GO:0043424">
    <property type="term" value="F:protein histidine kinase binding"/>
    <property type="evidence" value="ECO:0000318"/>
    <property type="project" value="GO_Central"/>
</dbReference>
<dbReference type="GO" id="GO:0000160">
    <property type="term" value="P:phosphorelay signal transduction system"/>
    <property type="evidence" value="ECO:0000318"/>
    <property type="project" value="GO_Central"/>
</dbReference>
<dbReference type="GO" id="GO:0009736">
    <property type="term" value="P:cytokinin-activated signaling pathway"/>
    <property type="evidence" value="ECO:0000318"/>
    <property type="project" value="GO_Central"/>
</dbReference>
<keyword evidence="2 6" id="KW-0932">Cytokinin signaling pathway</keyword>
<evidence type="ECO:0000256" key="5">
    <source>
        <dbReference type="PROSITE-ProRule" id="PRU00110"/>
    </source>
</evidence>
<dbReference type="SUPFAM" id="SSF47226">
    <property type="entry name" value="Histidine-containing phosphotransfer domain, HPT domain"/>
    <property type="match status" value="1"/>
</dbReference>
<feature type="modified residue" description="Phosphohistidine" evidence="5">
    <location>
        <position position="108"/>
    </location>
</feature>
<keyword evidence="8" id="KW-1185">Reference proteome</keyword>
<dbReference type="PANTHER" id="PTHR28242">
    <property type="entry name" value="PHOSPHORELAY INTERMEDIATE PROTEIN YPD1"/>
    <property type="match status" value="1"/>
</dbReference>
<evidence type="ECO:0000256" key="3">
    <source>
        <dbReference type="ARBA" id="ARBA00023012"/>
    </source>
</evidence>
<name>A0A9R0HVQ4_SPIOL</name>
<comment type="function">
    <text evidence="6">Functions as a two-component phosphorelay mediators between cytokinin sensor histidine kinases and response regulators (B-type ARRs). Plays an important role in propagating cytokinin signal transduction.</text>
</comment>
<dbReference type="GO" id="GO:0005634">
    <property type="term" value="C:nucleus"/>
    <property type="evidence" value="ECO:0000318"/>
    <property type="project" value="GO_Central"/>
</dbReference>
<dbReference type="InterPro" id="IPR008207">
    <property type="entry name" value="Sig_transdc_His_kin_Hpt_dom"/>
</dbReference>
<dbReference type="Gene3D" id="1.20.120.160">
    <property type="entry name" value="HPT domain"/>
    <property type="match status" value="1"/>
</dbReference>
<protein>
    <recommendedName>
        <fullName evidence="6">Histidine-containing phosphotransfer protein</fullName>
    </recommendedName>
</protein>
<keyword evidence="3 6" id="KW-0902">Two-component regulatory system</keyword>
<dbReference type="GO" id="GO:0005737">
    <property type="term" value="C:cytoplasm"/>
    <property type="evidence" value="ECO:0000318"/>
    <property type="project" value="GO_Central"/>
</dbReference>
<dbReference type="FunFam" id="1.20.120.160:FF:000001">
    <property type="entry name" value="Histidine-containing phosphotransfer protein 1"/>
    <property type="match status" value="1"/>
</dbReference>
<dbReference type="InterPro" id="IPR045871">
    <property type="entry name" value="AHP1-5/YPD1"/>
</dbReference>
<evidence type="ECO:0000259" key="7">
    <source>
        <dbReference type="PROSITE" id="PS50894"/>
    </source>
</evidence>
<proteinExistence type="predicted"/>
<evidence type="ECO:0000256" key="2">
    <source>
        <dbReference type="ARBA" id="ARBA00022864"/>
    </source>
</evidence>
<dbReference type="GO" id="GO:0005829">
    <property type="term" value="C:cytosol"/>
    <property type="evidence" value="ECO:0007669"/>
    <property type="project" value="UniProtKB-SubCell"/>
</dbReference>
<dbReference type="OrthoDB" id="1673781at2759"/>
<keyword evidence="4" id="KW-0539">Nucleus</keyword>
<sequence length="186" mass="21074">MTNPTNDTTIITTNIFKLLKENLLTKRMSNRVTELQKEFVYYTSSLFDQGILNDQFNHLQLLQDESNPEFLAEIVNLFFQDTQKLLDDLTKNLEQENVDFLMLDKTLHHIKGSSSSIGAVGVQNACVAFVTCSNEKNIEGCWRCLEEARNAYNVVRSKLDTLLKIEQEIVAAGGSIPKPSVEPDEE</sequence>
<keyword evidence="1" id="KW-0963">Cytoplasm</keyword>
<dbReference type="PANTHER" id="PTHR28242:SF13">
    <property type="entry name" value="HISTIDINE-CONTAINING PHOSPHOTRANSFER PROTEIN 5"/>
    <property type="match status" value="1"/>
</dbReference>
<evidence type="ECO:0000313" key="9">
    <source>
        <dbReference type="RefSeq" id="XP_021837723.1"/>
    </source>
</evidence>
<evidence type="ECO:0000256" key="1">
    <source>
        <dbReference type="ARBA" id="ARBA00022490"/>
    </source>
</evidence>
<dbReference type="GeneID" id="110777428"/>
<comment type="subcellular location">
    <subcellularLocation>
        <location evidence="6">Cytoplasm</location>
        <location evidence="6">Cytosol</location>
    </subcellularLocation>
    <subcellularLocation>
        <location evidence="6">Nucleus</location>
    </subcellularLocation>
</comment>
<feature type="domain" description="HPt" evidence="7">
    <location>
        <begin position="67"/>
        <end position="169"/>
    </location>
</feature>
<reference evidence="9" key="2">
    <citation type="submission" date="2025-08" db="UniProtKB">
        <authorList>
            <consortium name="RefSeq"/>
        </authorList>
    </citation>
    <scope>IDENTIFICATION</scope>
    <source>
        <tissue evidence="9">Leaf</tissue>
    </source>
</reference>
<dbReference type="InterPro" id="IPR036641">
    <property type="entry name" value="HPT_dom_sf"/>
</dbReference>
<keyword evidence="5" id="KW-0597">Phosphoprotein</keyword>
<dbReference type="AlphaFoldDB" id="A0A9R0HVQ4"/>
<dbReference type="PROSITE" id="PS50894">
    <property type="entry name" value="HPT"/>
    <property type="match status" value="1"/>
</dbReference>
<gene>
    <name evidence="9" type="primary">LOC110777428</name>
</gene>
<evidence type="ECO:0000256" key="4">
    <source>
        <dbReference type="ARBA" id="ARBA00023242"/>
    </source>
</evidence>
<organism evidence="8 9">
    <name type="scientific">Spinacia oleracea</name>
    <name type="common">Spinach</name>
    <dbReference type="NCBI Taxonomy" id="3562"/>
    <lineage>
        <taxon>Eukaryota</taxon>
        <taxon>Viridiplantae</taxon>
        <taxon>Streptophyta</taxon>
        <taxon>Embryophyta</taxon>
        <taxon>Tracheophyta</taxon>
        <taxon>Spermatophyta</taxon>
        <taxon>Magnoliopsida</taxon>
        <taxon>eudicotyledons</taxon>
        <taxon>Gunneridae</taxon>
        <taxon>Pentapetalae</taxon>
        <taxon>Caryophyllales</taxon>
        <taxon>Chenopodiaceae</taxon>
        <taxon>Chenopodioideae</taxon>
        <taxon>Anserineae</taxon>
        <taxon>Spinacia</taxon>
    </lineage>
</organism>
<dbReference type="KEGG" id="soe:110777428"/>
<comment type="domain">
    <text evidence="6">Histidine-containing phosphotransfer domain (HPt) contains an active histidine that mediates the phosphotransfer.</text>
</comment>
<reference evidence="8" key="1">
    <citation type="journal article" date="2021" name="Nat. Commun.">
        <title>Genomic analyses provide insights into spinach domestication and the genetic basis of agronomic traits.</title>
        <authorList>
            <person name="Cai X."/>
            <person name="Sun X."/>
            <person name="Xu C."/>
            <person name="Sun H."/>
            <person name="Wang X."/>
            <person name="Ge C."/>
            <person name="Zhang Z."/>
            <person name="Wang Q."/>
            <person name="Fei Z."/>
            <person name="Jiao C."/>
            <person name="Wang Q."/>
        </authorList>
    </citation>
    <scope>NUCLEOTIDE SEQUENCE [LARGE SCALE GENOMIC DNA]</scope>
    <source>
        <strain evidence="8">cv. Varoflay</strain>
    </source>
</reference>
<dbReference type="GO" id="GO:0009927">
    <property type="term" value="F:histidine phosphotransfer kinase activity"/>
    <property type="evidence" value="ECO:0000318"/>
    <property type="project" value="GO_Central"/>
</dbReference>
<dbReference type="Pfam" id="PF01627">
    <property type="entry name" value="Hpt"/>
    <property type="match status" value="1"/>
</dbReference>
<dbReference type="RefSeq" id="XP_021837723.1">
    <property type="nucleotide sequence ID" value="XM_021982031.2"/>
</dbReference>
<evidence type="ECO:0000256" key="6">
    <source>
        <dbReference type="RuleBase" id="RU369004"/>
    </source>
</evidence>
<accession>A0A9R0HVQ4</accession>
<dbReference type="Proteomes" id="UP000813463">
    <property type="component" value="Chromosome 4"/>
</dbReference>